<comment type="caution">
    <text evidence="5">The sequence shown here is derived from an EMBL/GenBank/DDBJ whole genome shotgun (WGS) entry which is preliminary data.</text>
</comment>
<dbReference type="SUPFAM" id="SSF53448">
    <property type="entry name" value="Nucleotide-diphospho-sugar transferases"/>
    <property type="match status" value="1"/>
</dbReference>
<dbReference type="OrthoDB" id="9797391at2"/>
<evidence type="ECO:0000256" key="4">
    <source>
        <dbReference type="SAM" id="Phobius"/>
    </source>
</evidence>
<gene>
    <name evidence="5" type="ORF">BCM02_105426</name>
</gene>
<proteinExistence type="inferred from homology"/>
<feature type="transmembrane region" description="Helical" evidence="4">
    <location>
        <begin position="6"/>
        <end position="28"/>
    </location>
</feature>
<evidence type="ECO:0000256" key="1">
    <source>
        <dbReference type="ARBA" id="ARBA00006739"/>
    </source>
</evidence>
<dbReference type="GO" id="GO:0016757">
    <property type="term" value="F:glycosyltransferase activity"/>
    <property type="evidence" value="ECO:0007669"/>
    <property type="project" value="UniProtKB-KW"/>
</dbReference>
<feature type="transmembrane region" description="Helical" evidence="4">
    <location>
        <begin position="341"/>
        <end position="360"/>
    </location>
</feature>
<keyword evidence="4" id="KW-0472">Membrane</keyword>
<dbReference type="InterPro" id="IPR029044">
    <property type="entry name" value="Nucleotide-diphossugar_trans"/>
</dbReference>
<accession>A0A5S5C6T2</accession>
<keyword evidence="2" id="KW-0328">Glycosyltransferase</keyword>
<dbReference type="PANTHER" id="PTHR43630:SF1">
    <property type="entry name" value="POLY-BETA-1,6-N-ACETYL-D-GLUCOSAMINE SYNTHASE"/>
    <property type="match status" value="1"/>
</dbReference>
<keyword evidence="4" id="KW-1133">Transmembrane helix</keyword>
<dbReference type="Proteomes" id="UP000323257">
    <property type="component" value="Unassembled WGS sequence"/>
</dbReference>
<keyword evidence="6" id="KW-1185">Reference proteome</keyword>
<keyword evidence="4" id="KW-0812">Transmembrane</keyword>
<protein>
    <submittedName>
        <fullName evidence="5">Cellulose synthase/poly-beta-1,6-N-acetylglucosamine synthase-like glycosyltransferase</fullName>
    </submittedName>
</protein>
<sequence length="416" mass="48258">MHAIQFGFNLICIVIQAIICFIGVYQSLLSFAGFRAKKEGPPRPPQKSFAVVVAAHNEEKVIAPLLDNLKNLDYPKELYDLFVICDNCTDRTADIVREHGLTPMERRDLTNKGKGHAIEWLLGKLWTGERQYDAVVVFDADNLVSLNYLAEMNEKLLQGKRVVQGYVETKNPYDSWVSISYAITYWYINRMWQLARYNLGMANTLAGTGMCFESALLKEMGWNAHSLTEDVEFTARCVERGIAPTWANNAIVYDEKPITMMSSYRQRLRWMRGHFDCARRFTWPLLKSAIRHRSFAKFDAVLYLFQPFRFLFLASISVMLYLQVATPLFEQLGIRQLAPDWVWWGIHIAIFLQTPLVLFIEKKPWKAYLGIPVYPIFQLTWLPLTFIAFFTSRNKSWNHTVHTRAMRIEDVTVPKS</sequence>
<evidence type="ECO:0000313" key="6">
    <source>
        <dbReference type="Proteomes" id="UP000323257"/>
    </source>
</evidence>
<dbReference type="RefSeq" id="WP_148930096.1">
    <property type="nucleotide sequence ID" value="NZ_VNHS01000005.1"/>
</dbReference>
<feature type="transmembrane region" description="Helical" evidence="4">
    <location>
        <begin position="300"/>
        <end position="321"/>
    </location>
</feature>
<dbReference type="AlphaFoldDB" id="A0A5S5C6T2"/>
<dbReference type="Gene3D" id="3.90.550.10">
    <property type="entry name" value="Spore Coat Polysaccharide Biosynthesis Protein SpsA, Chain A"/>
    <property type="match status" value="1"/>
</dbReference>
<evidence type="ECO:0000256" key="3">
    <source>
        <dbReference type="ARBA" id="ARBA00022679"/>
    </source>
</evidence>
<dbReference type="EMBL" id="VNHS01000005">
    <property type="protein sequence ID" value="TYP74879.1"/>
    <property type="molecule type" value="Genomic_DNA"/>
</dbReference>
<dbReference type="CDD" id="cd06438">
    <property type="entry name" value="EpsO_like"/>
    <property type="match status" value="1"/>
</dbReference>
<reference evidence="5 6" key="1">
    <citation type="submission" date="2019-07" db="EMBL/GenBank/DDBJ databases">
        <title>Genomic Encyclopedia of Type Strains, Phase III (KMG-III): the genomes of soil and plant-associated and newly described type strains.</title>
        <authorList>
            <person name="Whitman W."/>
        </authorList>
    </citation>
    <scope>NUCLEOTIDE SEQUENCE [LARGE SCALE GENOMIC DNA]</scope>
    <source>
        <strain evidence="5 6">BL24</strain>
    </source>
</reference>
<keyword evidence="3 5" id="KW-0808">Transferase</keyword>
<dbReference type="PANTHER" id="PTHR43630">
    <property type="entry name" value="POLY-BETA-1,6-N-ACETYL-D-GLUCOSAMINE SYNTHASE"/>
    <property type="match status" value="1"/>
</dbReference>
<evidence type="ECO:0000313" key="5">
    <source>
        <dbReference type="EMBL" id="TYP74879.1"/>
    </source>
</evidence>
<organism evidence="5 6">
    <name type="scientific">Paenibacillus methanolicus</name>
    <dbReference type="NCBI Taxonomy" id="582686"/>
    <lineage>
        <taxon>Bacteria</taxon>
        <taxon>Bacillati</taxon>
        <taxon>Bacillota</taxon>
        <taxon>Bacilli</taxon>
        <taxon>Bacillales</taxon>
        <taxon>Paenibacillaceae</taxon>
        <taxon>Paenibacillus</taxon>
    </lineage>
</organism>
<name>A0A5S5C6T2_9BACL</name>
<feature type="transmembrane region" description="Helical" evidence="4">
    <location>
        <begin position="367"/>
        <end position="390"/>
    </location>
</feature>
<dbReference type="Pfam" id="PF13641">
    <property type="entry name" value="Glyco_tranf_2_3"/>
    <property type="match status" value="1"/>
</dbReference>
<evidence type="ECO:0000256" key="2">
    <source>
        <dbReference type="ARBA" id="ARBA00022676"/>
    </source>
</evidence>
<comment type="similarity">
    <text evidence="1">Belongs to the glycosyltransferase 2 family.</text>
</comment>